<proteinExistence type="predicted"/>
<name>A0A1I1NEE0_9GAMM</name>
<dbReference type="RefSeq" id="WP_091985589.1">
    <property type="nucleotide sequence ID" value="NZ_FOLO01000023.1"/>
</dbReference>
<dbReference type="Proteomes" id="UP000198862">
    <property type="component" value="Unassembled WGS sequence"/>
</dbReference>
<protein>
    <submittedName>
        <fullName evidence="1">Uncharacterized protein</fullName>
    </submittedName>
</protein>
<dbReference type="AlphaFoldDB" id="A0A1I1NEE0"/>
<evidence type="ECO:0000313" key="2">
    <source>
        <dbReference type="Proteomes" id="UP000198862"/>
    </source>
</evidence>
<reference evidence="1 2" key="1">
    <citation type="submission" date="2016-10" db="EMBL/GenBank/DDBJ databases">
        <authorList>
            <person name="de Groot N.N."/>
        </authorList>
    </citation>
    <scope>NUCLEOTIDE SEQUENCE [LARGE SCALE GENOMIC DNA]</scope>
    <source>
        <strain evidence="1 2">DSM 6059</strain>
    </source>
</reference>
<sequence length="200" mass="22549">MKKYTKETIRRLVNNPRFAFPGAKTRLNTFLAAVDRITLAGTAKEFLFFEETYNKNLITKRLRYNDIKMDVKGVKFTANLSADVRMDVKARMNASALTGLNASITPSFESNLSTDVTITPDNDSLPSVKLKVRMNPLYNWNMPLDMTADGGGLHALLVNNYQKPKGYFRAEGKVGLIPWRKTFQKFDSSPQSKTIISLSN</sequence>
<organism evidence="1 2">
    <name type="scientific">Pseudoalteromonas denitrificans DSM 6059</name>
    <dbReference type="NCBI Taxonomy" id="1123010"/>
    <lineage>
        <taxon>Bacteria</taxon>
        <taxon>Pseudomonadati</taxon>
        <taxon>Pseudomonadota</taxon>
        <taxon>Gammaproteobacteria</taxon>
        <taxon>Alteromonadales</taxon>
        <taxon>Pseudoalteromonadaceae</taxon>
        <taxon>Pseudoalteromonas</taxon>
    </lineage>
</organism>
<gene>
    <name evidence="1" type="ORF">SAMN02745724_02967</name>
</gene>
<accession>A0A1I1NEE0</accession>
<dbReference type="EMBL" id="FOLO01000023">
    <property type="protein sequence ID" value="SFC93133.1"/>
    <property type="molecule type" value="Genomic_DNA"/>
</dbReference>
<evidence type="ECO:0000313" key="1">
    <source>
        <dbReference type="EMBL" id="SFC93133.1"/>
    </source>
</evidence>
<keyword evidence="2" id="KW-1185">Reference proteome</keyword>